<feature type="compositionally biased region" description="Low complexity" evidence="1">
    <location>
        <begin position="31"/>
        <end position="48"/>
    </location>
</feature>
<dbReference type="HOGENOM" id="CLU_943448_0_0_1"/>
<protein>
    <submittedName>
        <fullName evidence="2">Uncharacterized protein</fullName>
    </submittedName>
</protein>
<feature type="compositionally biased region" description="Basic residues" evidence="1">
    <location>
        <begin position="71"/>
        <end position="85"/>
    </location>
</feature>
<dbReference type="RefSeq" id="XP_013314825.1">
    <property type="nucleotide sequence ID" value="XM_013459371.1"/>
</dbReference>
<evidence type="ECO:0000313" key="2">
    <source>
        <dbReference type="EMBL" id="KIW54241.1"/>
    </source>
</evidence>
<evidence type="ECO:0000256" key="1">
    <source>
        <dbReference type="SAM" id="MobiDB-lite"/>
    </source>
</evidence>
<feature type="region of interest" description="Disordered" evidence="1">
    <location>
        <begin position="68"/>
        <end position="228"/>
    </location>
</feature>
<keyword evidence="3" id="KW-1185">Reference proteome</keyword>
<dbReference type="EMBL" id="KN847320">
    <property type="protein sequence ID" value="KIW54241.1"/>
    <property type="molecule type" value="Genomic_DNA"/>
</dbReference>
<dbReference type="AlphaFoldDB" id="A0A0D2BNT7"/>
<dbReference type="OrthoDB" id="10580724at2759"/>
<organism evidence="2 3">
    <name type="scientific">Exophiala xenobiotica</name>
    <dbReference type="NCBI Taxonomy" id="348802"/>
    <lineage>
        <taxon>Eukaryota</taxon>
        <taxon>Fungi</taxon>
        <taxon>Dikarya</taxon>
        <taxon>Ascomycota</taxon>
        <taxon>Pezizomycotina</taxon>
        <taxon>Eurotiomycetes</taxon>
        <taxon>Chaetothyriomycetidae</taxon>
        <taxon>Chaetothyriales</taxon>
        <taxon>Herpotrichiellaceae</taxon>
        <taxon>Exophiala</taxon>
    </lineage>
</organism>
<name>A0A0D2BNT7_9EURO</name>
<accession>A0A0D2BNT7</accession>
<feature type="compositionally biased region" description="Basic and acidic residues" evidence="1">
    <location>
        <begin position="86"/>
        <end position="103"/>
    </location>
</feature>
<gene>
    <name evidence="2" type="ORF">PV05_06611</name>
</gene>
<proteinExistence type="predicted"/>
<feature type="compositionally biased region" description="Basic and acidic residues" evidence="1">
    <location>
        <begin position="129"/>
        <end position="140"/>
    </location>
</feature>
<feature type="compositionally biased region" description="Basic residues" evidence="1">
    <location>
        <begin position="205"/>
        <end position="218"/>
    </location>
</feature>
<reference evidence="2 3" key="1">
    <citation type="submission" date="2015-01" db="EMBL/GenBank/DDBJ databases">
        <title>The Genome Sequence of Exophiala xenobiotica CBS118157.</title>
        <authorList>
            <consortium name="The Broad Institute Genomics Platform"/>
            <person name="Cuomo C."/>
            <person name="de Hoog S."/>
            <person name="Gorbushina A."/>
            <person name="Stielow B."/>
            <person name="Teixiera M."/>
            <person name="Abouelleil A."/>
            <person name="Chapman S.B."/>
            <person name="Priest M."/>
            <person name="Young S.K."/>
            <person name="Wortman J."/>
            <person name="Nusbaum C."/>
            <person name="Birren B."/>
        </authorList>
    </citation>
    <scope>NUCLEOTIDE SEQUENCE [LARGE SCALE GENOMIC DNA]</scope>
    <source>
        <strain evidence="2 3">CBS 118157</strain>
    </source>
</reference>
<feature type="region of interest" description="Disordered" evidence="1">
    <location>
        <begin position="1"/>
        <end position="48"/>
    </location>
</feature>
<feature type="compositionally biased region" description="Basic residues" evidence="1">
    <location>
        <begin position="7"/>
        <end position="18"/>
    </location>
</feature>
<sequence>MTSPTKTARRGHKRKAKDNHKAGPFNRRPMSSEAGTTSSAAQGASTQALAELAQTYEEAKAELATANKTWKAAKKARRNAKKALKKAQDALEKADRVSHKERLTTSANVSTMSSATDASNTSSPSSSDSDGHGDSSRGKMPESIPKIKTASQLSGAEGKTAIDKASSSATVKSTSHLTKDELVATKEKENEEAWQTVDEGETRSKPKINRPKKVKKETKKGGLTKSQRRRLIDEYGGLMDADDRVYQEILAGGYAYGSDDDISDDFDMPELFMGDPRDREVAEIMGMNPYADSFW</sequence>
<evidence type="ECO:0000313" key="3">
    <source>
        <dbReference type="Proteomes" id="UP000054342"/>
    </source>
</evidence>
<dbReference type="Proteomes" id="UP000054342">
    <property type="component" value="Unassembled WGS sequence"/>
</dbReference>
<feature type="compositionally biased region" description="Low complexity" evidence="1">
    <location>
        <begin position="164"/>
        <end position="175"/>
    </location>
</feature>
<dbReference type="GeneID" id="25328519"/>
<feature type="compositionally biased region" description="Basic and acidic residues" evidence="1">
    <location>
        <begin position="177"/>
        <end position="191"/>
    </location>
</feature>
<feature type="compositionally biased region" description="Low complexity" evidence="1">
    <location>
        <begin position="110"/>
        <end position="128"/>
    </location>
</feature>